<evidence type="ECO:0000313" key="9">
    <source>
        <dbReference type="RefSeq" id="XP_001357151.3"/>
    </source>
</evidence>
<evidence type="ECO:0000259" key="7">
    <source>
        <dbReference type="Pfam" id="PF14656"/>
    </source>
</evidence>
<evidence type="ECO:0000259" key="6">
    <source>
        <dbReference type="Pfam" id="PF14655"/>
    </source>
</evidence>
<dbReference type="Proteomes" id="UP000001819">
    <property type="component" value="Chromosome 4"/>
</dbReference>
<dbReference type="InParanoid" id="A0A6I8UKW6"/>
<dbReference type="GO" id="GO:0005096">
    <property type="term" value="F:GTPase activator activity"/>
    <property type="evidence" value="ECO:0007669"/>
    <property type="project" value="UniProtKB-KW"/>
</dbReference>
<dbReference type="InterPro" id="IPR026059">
    <property type="entry name" value="Rab3GAP2"/>
</dbReference>
<dbReference type="PANTHER" id="PTHR12472:SF0">
    <property type="entry name" value="RAB3 GTPASE-ACTIVATING PROTEIN NON-CATALYTIC SUBUNIT"/>
    <property type="match status" value="1"/>
</dbReference>
<accession>A0A6I8UKW6</accession>
<gene>
    <name evidence="9" type="primary">Rab3-GAP</name>
</gene>
<evidence type="ECO:0000256" key="4">
    <source>
        <dbReference type="ARBA" id="ARBA00022490"/>
    </source>
</evidence>
<keyword evidence="5" id="KW-0175">Coiled coil</keyword>
<dbReference type="InterPro" id="IPR029257">
    <property type="entry name" value="RAB3GAP2_C"/>
</dbReference>
<dbReference type="Pfam" id="PF14655">
    <property type="entry name" value="RAB3GAP2_N"/>
    <property type="match status" value="1"/>
</dbReference>
<protein>
    <submittedName>
        <fullName evidence="9">Rab3 GTPase-activating protein regulatory subunit</fullName>
    </submittedName>
</protein>
<dbReference type="InterPro" id="IPR032839">
    <property type="entry name" value="RAB3GAP_N"/>
</dbReference>
<dbReference type="RefSeq" id="XP_001357151.3">
    <property type="nucleotide sequence ID" value="XM_001357115.4"/>
</dbReference>
<organism evidence="8 9">
    <name type="scientific">Drosophila pseudoobscura pseudoobscura</name>
    <name type="common">Fruit fly</name>
    <dbReference type="NCBI Taxonomy" id="46245"/>
    <lineage>
        <taxon>Eukaryota</taxon>
        <taxon>Metazoa</taxon>
        <taxon>Ecdysozoa</taxon>
        <taxon>Arthropoda</taxon>
        <taxon>Hexapoda</taxon>
        <taxon>Insecta</taxon>
        <taxon>Pterygota</taxon>
        <taxon>Neoptera</taxon>
        <taxon>Endopterygota</taxon>
        <taxon>Diptera</taxon>
        <taxon>Brachycera</taxon>
        <taxon>Muscomorpha</taxon>
        <taxon>Ephydroidea</taxon>
        <taxon>Drosophilidae</taxon>
        <taxon>Drosophila</taxon>
        <taxon>Sophophora</taxon>
    </lineage>
</organism>
<comment type="subcellular location">
    <subcellularLocation>
        <location evidence="1">Cytoplasm</location>
    </subcellularLocation>
</comment>
<sequence>MACEVKTFGEIRDFRKVQEYFGLGHDDNWLNGINSAISPTGELIALAQGEKLAFLSTCWSSNGHANTYAMGWCGELEDPNQIVTSLTCLPMTQSRNTDGAIEWTCVAVGLVSGLVVFYTDAGQKLFSQCCQEDPVIGVKLQSPPRHSDGDALLYIVYTRCLCFIKGQDILPTLTNCRHNVQRGALERGSYPIADVVPFQKFKFKQEREGIINDAAISSTQRPPTYDYIVQQSIGHGYYAKVHATPPRSSQVLAAGAEPYLGFFHAEEGYKTVSLGEVAKGVIGLAYNNLLGGLFKRAPGPPPTPEDAPLPLPTKEAPMRIRCRLYDGKRDGLTLAIAPGGRLAVVTDNLDRVMMIDTQQAIILRVWKGYRDAQCAFVPVKEKSVRGIKTHKRKALFLVIYAPRMGCLDIWALQNGPKVAAFTVSKSGQLIYSNHSALGVAPATGGGGGHSRKSAVINHCLFLDPSDSSLKEIHIPFHYALSETNSQTSRDIHILRRLRNQMRALSHDEANDQKLEEIAELASELQTLEVRQQCLEMLLKSKKLQPFVFQCIINAFIKKTLPEPTSGEDFHEFVHQIENYKRLTDLYLALSQVSHRNDNEPPVEHLELSDADLVTINKLVLLLDDGSAKDKPSTTREVSFQLRDGHKSEEFIDYLSIFNIESPDGISLLPEKAEKFGAVSIDLFSQFFGQGLCFGQFKEWIGQACLPSKDLLTLIIWFWLEKPFKYNNCDEVVEDMSRIAAMVQTICELAGDHIHDYAYNAISPWWQEVREQLLESKQFSGLLVAIVCKTVATNLWRNRKEGSCDESSQNEEEERWERISHDEAQWGLLTGKLEDVSVLGAILGKPLTCRDPVGPEMPYETPDCSLKSIVNGGKGIVTELAAKWLVSAQLHPSKIVEITAPENEQDEESRVFTRAKVKEEEAAAVAAAAAAAEKQENDETESELELAKEVQVPAPEPVLERLALLRAHFPFSLESGVLLSLMSWQYMVQWSKQLTSLDHMRSALLCLAEFRTPDWALKHGICCMLWNATLKFPLQAAAKLMQKVGRLPVDKMCQQDLEMSAGKVPEFLELSLEFLQHFSTSLEHEKRELHFEQSLSEGALPLQFLALQQHHAMPKLLQLQTELCSVLHFIAFFQLRVTKPLTLLFDAMGNKALLAEINKELPYILPGPDLVLQQHRTDFLCRVVSVTMDLIREDLQQLYILDHVYYMAKICTLADSWELDKLPILRRQIVELYAFGYDAEAQTLLQDISEDEELGRLLLEIAGRRLNLYAESSQSTFLKIASVGHQLLGYLDNLKEPLTEHSIPITATKPEDIDVVALDKLLGHTYKCLCRRECKQLPIIGQMYNAVRILQN</sequence>
<keyword evidence="8" id="KW-1185">Reference proteome</keyword>
<feature type="domain" description="Rab3-GAP regulatory subunit N-terminal" evidence="6">
    <location>
        <begin position="29"/>
        <end position="430"/>
    </location>
</feature>
<reference evidence="9" key="1">
    <citation type="submission" date="2025-08" db="UniProtKB">
        <authorList>
            <consortium name="RefSeq"/>
        </authorList>
    </citation>
    <scope>IDENTIFICATION</scope>
    <source>
        <strain evidence="9">MV-25-SWS-2005</strain>
        <tissue evidence="9">Whole body</tissue>
    </source>
</reference>
<dbReference type="GO" id="GO:0005737">
    <property type="term" value="C:cytoplasm"/>
    <property type="evidence" value="ECO:0007669"/>
    <property type="project" value="UniProtKB-SubCell"/>
</dbReference>
<evidence type="ECO:0000256" key="2">
    <source>
        <dbReference type="ARBA" id="ARBA00008153"/>
    </source>
</evidence>
<proteinExistence type="inferred from homology"/>
<evidence type="ECO:0000313" key="8">
    <source>
        <dbReference type="Proteomes" id="UP000001819"/>
    </source>
</evidence>
<evidence type="ECO:0000256" key="1">
    <source>
        <dbReference type="ARBA" id="ARBA00004496"/>
    </source>
</evidence>
<evidence type="ECO:0000256" key="5">
    <source>
        <dbReference type="SAM" id="Coils"/>
    </source>
</evidence>
<feature type="coiled-coil region" evidence="5">
    <location>
        <begin position="510"/>
        <end position="537"/>
    </location>
</feature>
<dbReference type="KEGG" id="dpo:4817738"/>
<dbReference type="Pfam" id="PF14656">
    <property type="entry name" value="RAB3GAP2_C"/>
    <property type="match status" value="1"/>
</dbReference>
<evidence type="ECO:0000256" key="3">
    <source>
        <dbReference type="ARBA" id="ARBA00022468"/>
    </source>
</evidence>
<feature type="domain" description="Rab3GAP regulatory subunit C-terminal" evidence="7">
    <location>
        <begin position="709"/>
        <end position="1329"/>
    </location>
</feature>
<name>A0A6I8UKW6_DROPS</name>
<keyword evidence="4" id="KW-0963">Cytoplasm</keyword>
<dbReference type="PANTHER" id="PTHR12472">
    <property type="entry name" value="RAB3-GAP REGULATORY DOMAIN"/>
    <property type="match status" value="1"/>
</dbReference>
<dbReference type="FunCoup" id="A0A6I8UKW6">
    <property type="interactions" value="1507"/>
</dbReference>
<comment type="similarity">
    <text evidence="2">Belongs to the Rab3-GAP regulatory subunit family.</text>
</comment>
<keyword evidence="3" id="KW-0343">GTPase activation</keyword>